<dbReference type="Proteomes" id="UP001596004">
    <property type="component" value="Unassembled WGS sequence"/>
</dbReference>
<sequence>MPALFEVVAVPRFDLVRAPRLAERAREGYAGFTRFALSLHDLAIRMWSDGDGRARFGYEVPDGYDLGDELGDAAEFLRLAGPVPVTSCACAGDGSQVYRRMRAVVVGGGTARTALLPEKPEDGVRYRVPIAEPLVAEERSTRWAPTLQRLAEIGGCVHVRFARQWSDEFEQSYSGVSLDALDAMPAARLDPASTGQLRSLAVGAPLVAVTVSTSPSMRGRNGALLRDLPLTPLTVDDAGRQLGLGGSPSVDGHLERRASGFAPEEAGLLAFPPYLRIDTPSRMPSYAATGIPFAMTGGAAGAREVVIGFVLGRPVTVPAVSLTRHMFVTGTTGSGKTTTIGNVTEEVAAFAEPAVPITLIDPLQGRFARVAKAIGAVRIDFASGDQSVRFNPFLPAPQGSAYQHCELVTQALALMFPTNRVAFDLLGSMVRHLYRDRHLKACPECGDEERAWNHFLGVTGEHLLRHRDQIPVIDDLIAISPEFLKTIKGPEEFSTEWFRDTEGHFAQRWEGLRKSALYRVFGGGEPEATRGLTAVRSARRWWNRRILVELGAGFCDDERVTLTLLLFALLCGHYRSEAVERAARGDQDEDLRHLAVIDEAHRLAPAGAVPGGELLSARDALTTFVDQMVAEARADGLGLVFADQSLLAVSDGLIVNTGTKIIQRVVHGGERAAAATSIGLDAEGTSHLARLAEETDRREVVFISPRHPEPTRMEIVERTSPACPAGRDLTP</sequence>
<dbReference type="Gene3D" id="3.40.50.300">
    <property type="entry name" value="P-loop containing nucleotide triphosphate hydrolases"/>
    <property type="match status" value="2"/>
</dbReference>
<evidence type="ECO:0008006" key="3">
    <source>
        <dbReference type="Google" id="ProtNLM"/>
    </source>
</evidence>
<organism evidence="1 2">
    <name type="scientific">Sphaerisporangium dianthi</name>
    <dbReference type="NCBI Taxonomy" id="1436120"/>
    <lineage>
        <taxon>Bacteria</taxon>
        <taxon>Bacillati</taxon>
        <taxon>Actinomycetota</taxon>
        <taxon>Actinomycetes</taxon>
        <taxon>Streptosporangiales</taxon>
        <taxon>Streptosporangiaceae</taxon>
        <taxon>Sphaerisporangium</taxon>
    </lineage>
</organism>
<dbReference type="InterPro" id="IPR051162">
    <property type="entry name" value="T4SS_component"/>
</dbReference>
<accession>A0ABV9CCV4</accession>
<reference evidence="2" key="1">
    <citation type="journal article" date="2019" name="Int. J. Syst. Evol. Microbiol.">
        <title>The Global Catalogue of Microorganisms (GCM) 10K type strain sequencing project: providing services to taxonomists for standard genome sequencing and annotation.</title>
        <authorList>
            <consortium name="The Broad Institute Genomics Platform"/>
            <consortium name="The Broad Institute Genome Sequencing Center for Infectious Disease"/>
            <person name="Wu L."/>
            <person name="Ma J."/>
        </authorList>
    </citation>
    <scope>NUCLEOTIDE SEQUENCE [LARGE SCALE GENOMIC DNA]</scope>
    <source>
        <strain evidence="2">CGMCC 4.7132</strain>
    </source>
</reference>
<dbReference type="InterPro" id="IPR027417">
    <property type="entry name" value="P-loop_NTPase"/>
</dbReference>
<dbReference type="PANTHER" id="PTHR30121:SF11">
    <property type="entry name" value="AAA+ ATPASE DOMAIN-CONTAINING PROTEIN"/>
    <property type="match status" value="1"/>
</dbReference>
<evidence type="ECO:0000313" key="2">
    <source>
        <dbReference type="Proteomes" id="UP001596004"/>
    </source>
</evidence>
<proteinExistence type="predicted"/>
<gene>
    <name evidence="1" type="ORF">ACFO60_06710</name>
</gene>
<dbReference type="PANTHER" id="PTHR30121">
    <property type="entry name" value="UNCHARACTERIZED PROTEIN YJGR-RELATED"/>
    <property type="match status" value="1"/>
</dbReference>
<protein>
    <recommendedName>
        <fullName evidence="3">Helicase HerA central domain-containing protein</fullName>
    </recommendedName>
</protein>
<keyword evidence="2" id="KW-1185">Reference proteome</keyword>
<comment type="caution">
    <text evidence="1">The sequence shown here is derived from an EMBL/GenBank/DDBJ whole genome shotgun (WGS) entry which is preliminary data.</text>
</comment>
<dbReference type="EMBL" id="JBHSFP010000003">
    <property type="protein sequence ID" value="MFC4530447.1"/>
    <property type="molecule type" value="Genomic_DNA"/>
</dbReference>
<evidence type="ECO:0000313" key="1">
    <source>
        <dbReference type="EMBL" id="MFC4530447.1"/>
    </source>
</evidence>
<dbReference type="SUPFAM" id="SSF52540">
    <property type="entry name" value="P-loop containing nucleoside triphosphate hydrolases"/>
    <property type="match status" value="1"/>
</dbReference>
<dbReference type="RefSeq" id="WP_380838289.1">
    <property type="nucleotide sequence ID" value="NZ_JBHSFP010000003.1"/>
</dbReference>
<name>A0ABV9CCV4_9ACTN</name>